<reference evidence="2 3" key="1">
    <citation type="submission" date="2017-12" db="EMBL/GenBank/DDBJ databases">
        <title>Legionella sainthelensi LA01-117, whole genome sequence of a clinical isolate from New Zealand.</title>
        <authorList>
            <person name="Cree S.L."/>
            <person name="Slow S."/>
            <person name="Kennedy M.A."/>
            <person name="Murdoch D.R."/>
            <person name="Biggs P.J."/>
            <person name="Anderson T."/>
        </authorList>
    </citation>
    <scope>NUCLEOTIDE SEQUENCE [LARGE SCALE GENOMIC DNA]</scope>
    <source>
        <strain evidence="2 3">LA01-117</strain>
    </source>
</reference>
<evidence type="ECO:0000313" key="2">
    <source>
        <dbReference type="EMBL" id="AUH72561.1"/>
    </source>
</evidence>
<dbReference type="EMBL" id="CP025491">
    <property type="protein sequence ID" value="AUH72561.1"/>
    <property type="molecule type" value="Genomic_DNA"/>
</dbReference>
<keyword evidence="3" id="KW-1185">Reference proteome</keyword>
<dbReference type="AlphaFoldDB" id="A0A2H5FLX9"/>
<dbReference type="InterPro" id="IPR025197">
    <property type="entry name" value="DUF4116"/>
</dbReference>
<feature type="domain" description="DUF4116" evidence="1">
    <location>
        <begin position="113"/>
        <end position="161"/>
    </location>
</feature>
<name>A0A2H5FLX9_9GAMM</name>
<dbReference type="Proteomes" id="UP000234343">
    <property type="component" value="Chromosome"/>
</dbReference>
<dbReference type="Pfam" id="PF13475">
    <property type="entry name" value="DUF4116"/>
    <property type="match status" value="1"/>
</dbReference>
<gene>
    <name evidence="2" type="ORF">CAB17_11170</name>
</gene>
<sequence length="275" mass="32533">MTTINSKKLNNLSMDEFTVIGSFVNSWIDLWSLTCTSVDLKKYLMERQNDELWKYFLKAYFPYIDLPEKEFYKKFLETYKAWYKTISQVKQDPFFLMYLNCSESDPLGVFRDDKEIIMAGIEKRPALYRNFSRKFKEDDEIILCALKMDRFIIHDVPKNIRHNFQEIADIKDDNSRAKICDELIVKLSSQRISTIKSFELFKTHLKPIEPRRKNNTLHNDTQEQISTRFKSASLTRTSSQINLGLFKDSQVINLDDKSSDNEQDVLATRKYYSPS</sequence>
<evidence type="ECO:0000259" key="1">
    <source>
        <dbReference type="Pfam" id="PF13475"/>
    </source>
</evidence>
<dbReference type="KEGG" id="lsh:CAB17_11170"/>
<dbReference type="RefSeq" id="WP_101900172.1">
    <property type="nucleotide sequence ID" value="NZ_CP025491.2"/>
</dbReference>
<protein>
    <submittedName>
        <fullName evidence="2">Type IV secretion protein Dot</fullName>
    </submittedName>
</protein>
<accession>A0A2H5FLX9</accession>
<organism evidence="2 3">
    <name type="scientific">Legionella sainthelensi</name>
    <dbReference type="NCBI Taxonomy" id="28087"/>
    <lineage>
        <taxon>Bacteria</taxon>
        <taxon>Pseudomonadati</taxon>
        <taxon>Pseudomonadota</taxon>
        <taxon>Gammaproteobacteria</taxon>
        <taxon>Legionellales</taxon>
        <taxon>Legionellaceae</taxon>
        <taxon>Legionella</taxon>
    </lineage>
</organism>
<proteinExistence type="predicted"/>
<evidence type="ECO:0000313" key="3">
    <source>
        <dbReference type="Proteomes" id="UP000234343"/>
    </source>
</evidence>